<dbReference type="RefSeq" id="WP_076375628.1">
    <property type="nucleotide sequence ID" value="NZ_AP017422.1"/>
</dbReference>
<proteinExistence type="predicted"/>
<reference evidence="4" key="1">
    <citation type="submission" date="2017-01" db="EMBL/GenBank/DDBJ databases">
        <authorList>
            <person name="Varghese N."/>
            <person name="Submissions S."/>
        </authorList>
    </citation>
    <scope>NUCLEOTIDE SEQUENCE [LARGE SCALE GENOMIC DNA]</scope>
    <source>
        <strain evidence="4">DSM 21054</strain>
    </source>
</reference>
<feature type="transmembrane region" description="Helical" evidence="1">
    <location>
        <begin position="71"/>
        <end position="89"/>
    </location>
</feature>
<feature type="transmembrane region" description="Helical" evidence="1">
    <location>
        <begin position="101"/>
        <end position="120"/>
    </location>
</feature>
<accession>A0A173MP21</accession>
<dbReference type="KEGG" id="fln:FLA_5275"/>
<dbReference type="EMBL" id="FTOR01000001">
    <property type="protein sequence ID" value="SIS69339.1"/>
    <property type="molecule type" value="Genomic_DNA"/>
</dbReference>
<sequence>MKKISLALLPAILFFFLSYYLLTIPGKELPEVSFFDKIPLFDKWVHIGMFSILVYLFSLAFKQQIITNKRLLPLLAATGLVYGIAMEYVQKYYVANRSFDLTDIIADGVGCVIGALLIHWQIKRSRAKQESI</sequence>
<dbReference type="InterPro" id="IPR006976">
    <property type="entry name" value="VanZ-like"/>
</dbReference>
<dbReference type="NCBIfam" id="NF037970">
    <property type="entry name" value="vanZ_1"/>
    <property type="match status" value="1"/>
</dbReference>
<feature type="domain" description="VanZ-like" evidence="2">
    <location>
        <begin position="25"/>
        <end position="119"/>
    </location>
</feature>
<dbReference type="AlphaFoldDB" id="A0A173MP21"/>
<dbReference type="PANTHER" id="PTHR28008:SF1">
    <property type="entry name" value="DOMAIN PROTEIN, PUTATIVE (AFU_ORTHOLOGUE AFUA_3G10980)-RELATED"/>
    <property type="match status" value="1"/>
</dbReference>
<keyword evidence="4" id="KW-1185">Reference proteome</keyword>
<keyword evidence="1" id="KW-0472">Membrane</keyword>
<evidence type="ECO:0000313" key="4">
    <source>
        <dbReference type="Proteomes" id="UP000186917"/>
    </source>
</evidence>
<keyword evidence="1" id="KW-0812">Transmembrane</keyword>
<dbReference type="STRING" id="477680.SAMN05421788_101667"/>
<dbReference type="Proteomes" id="UP000186917">
    <property type="component" value="Unassembled WGS sequence"/>
</dbReference>
<dbReference type="PANTHER" id="PTHR28008">
    <property type="entry name" value="DOMAIN PROTEIN, PUTATIVE (AFU_ORTHOLOGUE AFUA_3G10980)-RELATED"/>
    <property type="match status" value="1"/>
</dbReference>
<evidence type="ECO:0000256" key="1">
    <source>
        <dbReference type="SAM" id="Phobius"/>
    </source>
</evidence>
<feature type="transmembrane region" description="Helical" evidence="1">
    <location>
        <begin position="44"/>
        <end position="61"/>
    </location>
</feature>
<organism evidence="3 4">
    <name type="scientific">Filimonas lacunae</name>
    <dbReference type="NCBI Taxonomy" id="477680"/>
    <lineage>
        <taxon>Bacteria</taxon>
        <taxon>Pseudomonadati</taxon>
        <taxon>Bacteroidota</taxon>
        <taxon>Chitinophagia</taxon>
        <taxon>Chitinophagales</taxon>
        <taxon>Chitinophagaceae</taxon>
        <taxon>Filimonas</taxon>
    </lineage>
</organism>
<evidence type="ECO:0000259" key="2">
    <source>
        <dbReference type="Pfam" id="PF04892"/>
    </source>
</evidence>
<protein>
    <submittedName>
        <fullName evidence="3">VanZ like family protein</fullName>
    </submittedName>
</protein>
<feature type="transmembrane region" description="Helical" evidence="1">
    <location>
        <begin position="7"/>
        <end position="24"/>
    </location>
</feature>
<gene>
    <name evidence="3" type="ORF">SAMN05421788_101667</name>
</gene>
<dbReference type="Pfam" id="PF04892">
    <property type="entry name" value="VanZ"/>
    <property type="match status" value="1"/>
</dbReference>
<keyword evidence="1" id="KW-1133">Transmembrane helix</keyword>
<evidence type="ECO:0000313" key="3">
    <source>
        <dbReference type="EMBL" id="SIS69339.1"/>
    </source>
</evidence>
<name>A0A173MP21_9BACT</name>